<proteinExistence type="predicted"/>
<dbReference type="EMBL" id="KI392466">
    <property type="protein sequence ID" value="ERN16318.1"/>
    <property type="molecule type" value="Genomic_DNA"/>
</dbReference>
<accession>U5D7H3</accession>
<dbReference type="HOGENOM" id="CLU_1312954_0_0_1"/>
<reference evidence="2" key="1">
    <citation type="journal article" date="2013" name="Science">
        <title>The Amborella genome and the evolution of flowering plants.</title>
        <authorList>
            <consortium name="Amborella Genome Project"/>
        </authorList>
    </citation>
    <scope>NUCLEOTIDE SEQUENCE [LARGE SCALE GENOMIC DNA]</scope>
</reference>
<dbReference type="Gramene" id="ERN16318">
    <property type="protein sequence ID" value="ERN16318"/>
    <property type="gene ID" value="AMTR_s00182p00012110"/>
</dbReference>
<protein>
    <submittedName>
        <fullName evidence="1">Uncharacterized protein</fullName>
    </submittedName>
</protein>
<evidence type="ECO:0000313" key="2">
    <source>
        <dbReference type="Proteomes" id="UP000017836"/>
    </source>
</evidence>
<name>U5D7H3_AMBTC</name>
<organism evidence="1 2">
    <name type="scientific">Amborella trichopoda</name>
    <dbReference type="NCBI Taxonomy" id="13333"/>
    <lineage>
        <taxon>Eukaryota</taxon>
        <taxon>Viridiplantae</taxon>
        <taxon>Streptophyta</taxon>
        <taxon>Embryophyta</taxon>
        <taxon>Tracheophyta</taxon>
        <taxon>Spermatophyta</taxon>
        <taxon>Magnoliopsida</taxon>
        <taxon>Amborellales</taxon>
        <taxon>Amborellaceae</taxon>
        <taxon>Amborella</taxon>
    </lineage>
</organism>
<gene>
    <name evidence="1" type="ORF">AMTR_s00182p00012110</name>
</gene>
<dbReference type="AlphaFoldDB" id="U5D7H3"/>
<feature type="non-terminal residue" evidence="1">
    <location>
        <position position="1"/>
    </location>
</feature>
<evidence type="ECO:0000313" key="1">
    <source>
        <dbReference type="EMBL" id="ERN16318.1"/>
    </source>
</evidence>
<sequence length="210" mass="22853">KSPLGEKRVARSCEGEEAVVGVTIRRSGGWEEGQEGGVPKEGFDGDFGLWGQWHNGAPEEVEVRDGDRFTQWVCEESGKVKVREQETPSWDDEGGTGGLGTCGGGSFDIGAIGLMLGVVDDERGGEGEGWMVMLLIEEGGQDDPCNESFDSSDCIPGGMNYGWRPMCSRPSALERPEPWSWTWHEDGRETGNQDIWIQKKLASTANPSIV</sequence>
<dbReference type="Proteomes" id="UP000017836">
    <property type="component" value="Unassembled WGS sequence"/>
</dbReference>
<keyword evidence="2" id="KW-1185">Reference proteome</keyword>